<dbReference type="PANTHER" id="PTHR37947:SF2">
    <property type="entry name" value="VON WILLEBRAND FACTOR TYPE A"/>
    <property type="match status" value="1"/>
</dbReference>
<dbReference type="PROSITE" id="PS50234">
    <property type="entry name" value="VWFA"/>
    <property type="match status" value="1"/>
</dbReference>
<dbReference type="InterPro" id="IPR029062">
    <property type="entry name" value="Class_I_gatase-like"/>
</dbReference>
<sequence length="397" mass="44094">SAHYLRDALEKGGMDVVLSSGADIPEGPVALDPFDLILLSDVPPEEMRQEQMEGILEYVRDFGGGLLFAAGESTYGKDGYSGSTIEELLPIWFEVEEERKELALVIVLDKSYSMVGAKLELSKEAAKAALGVMDPRHRFSVVTFDDTPYVAVPLQLASEAPRINQSISQIIAGSQTNIYPALEKAFEVLEDSKAEVKHIVLLSDGKTYADDYEELVTSMADEDITVSSVAVGEEADRSLLSNIAMWGNGRTYYIQDAQGVPQVFIKEAQIASQSTLIEERVIFESIQSSEIFTGLDIQAAPDLEGYVKTRTKENAEMLIEVTDGAPILARWHYGLGRTAAFTSDVKNRWSVNWLNWEGYGKFWNQLVRETMRRREESGLIFEVERVGEQAIVTVNDI</sequence>
<accession>A0A382LP95</accession>
<feature type="domain" description="VWFA" evidence="1">
    <location>
        <begin position="103"/>
        <end position="268"/>
    </location>
</feature>
<dbReference type="SUPFAM" id="SSF52317">
    <property type="entry name" value="Class I glutamine amidotransferase-like"/>
    <property type="match status" value="1"/>
</dbReference>
<proteinExistence type="predicted"/>
<dbReference type="InterPro" id="IPR036465">
    <property type="entry name" value="vWFA_dom_sf"/>
</dbReference>
<dbReference type="Pfam" id="PF07090">
    <property type="entry name" value="GATase1_like"/>
    <property type="match status" value="1"/>
</dbReference>
<dbReference type="EMBL" id="UINC01088175">
    <property type="protein sequence ID" value="SVC38173.1"/>
    <property type="molecule type" value="Genomic_DNA"/>
</dbReference>
<protein>
    <recommendedName>
        <fullName evidence="1">VWFA domain-containing protein</fullName>
    </recommendedName>
</protein>
<evidence type="ECO:0000259" key="1">
    <source>
        <dbReference type="PROSITE" id="PS50234"/>
    </source>
</evidence>
<evidence type="ECO:0000313" key="2">
    <source>
        <dbReference type="EMBL" id="SVC38173.1"/>
    </source>
</evidence>
<reference evidence="2" key="1">
    <citation type="submission" date="2018-05" db="EMBL/GenBank/DDBJ databases">
        <authorList>
            <person name="Lanie J.A."/>
            <person name="Ng W.-L."/>
            <person name="Kazmierczak K.M."/>
            <person name="Andrzejewski T.M."/>
            <person name="Davidsen T.M."/>
            <person name="Wayne K.J."/>
            <person name="Tettelin H."/>
            <person name="Glass J.I."/>
            <person name="Rusch D."/>
            <person name="Podicherti R."/>
            <person name="Tsui H.-C.T."/>
            <person name="Winkler M.E."/>
        </authorList>
    </citation>
    <scope>NUCLEOTIDE SEQUENCE</scope>
</reference>
<feature type="non-terminal residue" evidence="2">
    <location>
        <position position="397"/>
    </location>
</feature>
<gene>
    <name evidence="2" type="ORF">METZ01_LOCUS291027</name>
</gene>
<organism evidence="2">
    <name type="scientific">marine metagenome</name>
    <dbReference type="NCBI Taxonomy" id="408172"/>
    <lineage>
        <taxon>unclassified sequences</taxon>
        <taxon>metagenomes</taxon>
        <taxon>ecological metagenomes</taxon>
    </lineage>
</organism>
<dbReference type="Gene3D" id="3.40.50.410">
    <property type="entry name" value="von Willebrand factor, type A domain"/>
    <property type="match status" value="1"/>
</dbReference>
<name>A0A382LP95_9ZZZZ</name>
<dbReference type="SUPFAM" id="SSF53300">
    <property type="entry name" value="vWA-like"/>
    <property type="match status" value="1"/>
</dbReference>
<feature type="non-terminal residue" evidence="2">
    <location>
        <position position="1"/>
    </location>
</feature>
<dbReference type="SMART" id="SM00327">
    <property type="entry name" value="VWA"/>
    <property type="match status" value="1"/>
</dbReference>
<dbReference type="Gene3D" id="3.40.50.880">
    <property type="match status" value="1"/>
</dbReference>
<dbReference type="PANTHER" id="PTHR37947">
    <property type="entry name" value="BLL2462 PROTEIN"/>
    <property type="match status" value="1"/>
</dbReference>
<dbReference type="Pfam" id="PF00092">
    <property type="entry name" value="VWA"/>
    <property type="match status" value="1"/>
</dbReference>
<dbReference type="InterPro" id="IPR010768">
    <property type="entry name" value="GATase1-like"/>
</dbReference>
<dbReference type="AlphaFoldDB" id="A0A382LP95"/>
<dbReference type="InterPro" id="IPR002035">
    <property type="entry name" value="VWF_A"/>
</dbReference>